<feature type="binding site" evidence="5">
    <location>
        <position position="184"/>
    </location>
    <ligand>
        <name>D-glyceraldehyde 3-phosphate</name>
        <dbReference type="ChEBI" id="CHEBI:59776"/>
    </ligand>
</feature>
<evidence type="ECO:0000256" key="5">
    <source>
        <dbReference type="PIRSR" id="PIRSR000149-2"/>
    </source>
</evidence>
<feature type="domain" description="Glyceraldehyde 3-phosphate dehydrogenase NAD(P) binding" evidence="10">
    <location>
        <begin position="3"/>
        <end position="154"/>
    </location>
</feature>
<dbReference type="PIRSF" id="PIRSF000149">
    <property type="entry name" value="GAP_DH"/>
    <property type="match status" value="1"/>
</dbReference>
<dbReference type="GO" id="GO:0016620">
    <property type="term" value="F:oxidoreductase activity, acting on the aldehyde or oxo group of donors, NAD or NADP as acceptor"/>
    <property type="evidence" value="ECO:0007669"/>
    <property type="project" value="InterPro"/>
</dbReference>
<comment type="similarity">
    <text evidence="1 8">Belongs to the glyceraldehyde-3-phosphate dehydrogenase family.</text>
</comment>
<dbReference type="RefSeq" id="WP_066066110.1">
    <property type="nucleotide sequence ID" value="NZ_CP013015.1"/>
</dbReference>
<dbReference type="Pfam" id="PF02800">
    <property type="entry name" value="Gp_dh_C"/>
    <property type="match status" value="1"/>
</dbReference>
<feature type="site" description="Activates thiol group during catalysis" evidence="7">
    <location>
        <position position="181"/>
    </location>
</feature>
<feature type="active site" description="Nucleophile" evidence="4">
    <location>
        <position position="154"/>
    </location>
</feature>
<evidence type="ECO:0000256" key="7">
    <source>
        <dbReference type="PIRSR" id="PIRSR000149-4"/>
    </source>
</evidence>
<dbReference type="GO" id="GO:0006006">
    <property type="term" value="P:glucose metabolic process"/>
    <property type="evidence" value="ECO:0007669"/>
    <property type="project" value="InterPro"/>
</dbReference>
<feature type="binding site" evidence="6">
    <location>
        <position position="318"/>
    </location>
    <ligand>
        <name>NAD(+)</name>
        <dbReference type="ChEBI" id="CHEBI:57540"/>
    </ligand>
</feature>
<keyword evidence="3 9" id="KW-0560">Oxidoreductase</keyword>
<feature type="binding site" evidence="5">
    <location>
        <begin position="213"/>
        <end position="214"/>
    </location>
    <ligand>
        <name>D-glyceraldehyde 3-phosphate</name>
        <dbReference type="ChEBI" id="CHEBI:59776"/>
    </ligand>
</feature>
<evidence type="ECO:0000313" key="11">
    <source>
        <dbReference type="EMBL" id="AMM42244.1"/>
    </source>
</evidence>
<dbReference type="FunFam" id="3.30.360.10:FF:000002">
    <property type="entry name" value="Glyceraldehyde-3-phosphate dehydrogenase"/>
    <property type="match status" value="1"/>
</dbReference>
<evidence type="ECO:0000256" key="8">
    <source>
        <dbReference type="RuleBase" id="RU000397"/>
    </source>
</evidence>
<dbReference type="GO" id="GO:0051287">
    <property type="term" value="F:NAD binding"/>
    <property type="evidence" value="ECO:0007669"/>
    <property type="project" value="InterPro"/>
</dbReference>
<dbReference type="CDD" id="cd18126">
    <property type="entry name" value="GAPDH_I_C"/>
    <property type="match status" value="1"/>
</dbReference>
<dbReference type="InterPro" id="IPR006424">
    <property type="entry name" value="Glyceraldehyde-3-P_DH_1"/>
</dbReference>
<dbReference type="AlphaFoldDB" id="A0A7U4QMU1"/>
<dbReference type="Proteomes" id="UP000070560">
    <property type="component" value="Chromosome"/>
</dbReference>
<reference evidence="11 12" key="1">
    <citation type="submission" date="2015-10" db="EMBL/GenBank/DDBJ databases">
        <title>Candidatus Desulfofervidus auxilii, a hydrogenotrophic sulfate-reducing bacterium involved in the thermophilic anaerobic oxidation of methane.</title>
        <authorList>
            <person name="Krukenberg V."/>
            <person name="Richter M."/>
            <person name="Wegener G."/>
        </authorList>
    </citation>
    <scope>NUCLEOTIDE SEQUENCE [LARGE SCALE GENOMIC DNA]</scope>
    <source>
        <strain evidence="11 12">HS1</strain>
    </source>
</reference>
<dbReference type="Gene3D" id="3.40.50.720">
    <property type="entry name" value="NAD(P)-binding Rossmann-like Domain"/>
    <property type="match status" value="1"/>
</dbReference>
<evidence type="ECO:0000313" key="12">
    <source>
        <dbReference type="Proteomes" id="UP000070560"/>
    </source>
</evidence>
<dbReference type="Pfam" id="PF00044">
    <property type="entry name" value="Gp_dh_N"/>
    <property type="match status" value="1"/>
</dbReference>
<accession>A0A7U4QMU1</accession>
<dbReference type="Gene3D" id="3.30.360.10">
    <property type="entry name" value="Dihydrodipicolinate Reductase, domain 2"/>
    <property type="match status" value="1"/>
</dbReference>
<dbReference type="FunFam" id="3.40.50.720:FF:000001">
    <property type="entry name" value="Glyceraldehyde-3-phosphate dehydrogenase"/>
    <property type="match status" value="1"/>
</dbReference>
<evidence type="ECO:0000256" key="9">
    <source>
        <dbReference type="RuleBase" id="RU361160"/>
    </source>
</evidence>
<dbReference type="SUPFAM" id="SSF55347">
    <property type="entry name" value="Glyceraldehyde-3-phosphate dehydrogenase-like, C-terminal domain"/>
    <property type="match status" value="1"/>
</dbReference>
<dbReference type="InterPro" id="IPR020829">
    <property type="entry name" value="GlycerAld_3-P_DH_cat"/>
</dbReference>
<evidence type="ECO:0000256" key="3">
    <source>
        <dbReference type="ARBA" id="ARBA00023002"/>
    </source>
</evidence>
<dbReference type="NCBIfam" id="TIGR01534">
    <property type="entry name" value="GAPDH-I"/>
    <property type="match status" value="1"/>
</dbReference>
<organism evidence="11 12">
    <name type="scientific">Desulfofervidus auxilii</name>
    <dbReference type="NCBI Taxonomy" id="1621989"/>
    <lineage>
        <taxon>Bacteria</taxon>
        <taxon>Pseudomonadati</taxon>
        <taxon>Thermodesulfobacteriota</taxon>
        <taxon>Candidatus Desulfofervidia</taxon>
        <taxon>Candidatus Desulfofervidales</taxon>
        <taxon>Candidatus Desulfofervidaceae</taxon>
        <taxon>Candidatus Desulfofervidus</taxon>
    </lineage>
</organism>
<dbReference type="SUPFAM" id="SSF51735">
    <property type="entry name" value="NAD(P)-binding Rossmann-fold domains"/>
    <property type="match status" value="1"/>
</dbReference>
<evidence type="ECO:0000256" key="2">
    <source>
        <dbReference type="ARBA" id="ARBA00011881"/>
    </source>
</evidence>
<dbReference type="InterPro" id="IPR036291">
    <property type="entry name" value="NAD(P)-bd_dom_sf"/>
</dbReference>
<dbReference type="OrthoDB" id="9803304at2"/>
<dbReference type="PRINTS" id="PR00078">
    <property type="entry name" value="G3PDHDRGNASE"/>
</dbReference>
<dbReference type="InterPro" id="IPR020828">
    <property type="entry name" value="GlycerAld_3-P_DH_NAD(P)-bd"/>
</dbReference>
<feature type="binding site" evidence="6">
    <location>
        <begin position="12"/>
        <end position="13"/>
    </location>
    <ligand>
        <name>NAD(+)</name>
        <dbReference type="ChEBI" id="CHEBI:57540"/>
    </ligand>
</feature>
<evidence type="ECO:0000259" key="10">
    <source>
        <dbReference type="SMART" id="SM00846"/>
    </source>
</evidence>
<gene>
    <name evidence="11" type="ORF">HS1_002462</name>
</gene>
<dbReference type="GO" id="GO:0050661">
    <property type="term" value="F:NADP binding"/>
    <property type="evidence" value="ECO:0007669"/>
    <property type="project" value="InterPro"/>
</dbReference>
<keyword evidence="6" id="KW-0547">Nucleotide-binding</keyword>
<dbReference type="EC" id="1.2.1.-" evidence="9"/>
<comment type="subunit">
    <text evidence="2">Homotetramer.</text>
</comment>
<dbReference type="InterPro" id="IPR020830">
    <property type="entry name" value="GlycerAld_3-P_DH_AS"/>
</dbReference>
<name>A0A7U4QMU1_DESA2</name>
<dbReference type="SMART" id="SM00846">
    <property type="entry name" value="Gp_dh_N"/>
    <property type="match status" value="1"/>
</dbReference>
<keyword evidence="12" id="KW-1185">Reference proteome</keyword>
<dbReference type="PROSITE" id="PS00071">
    <property type="entry name" value="GAPDH"/>
    <property type="match status" value="1"/>
</dbReference>
<sequence length="337" mass="37008">MGVKIGINGFGRIGRYLLRVIHNQKMDVDVVAVNARASTEMYAHLLKYDSVHGKFPGEVAVNGDNIIVDGKEIKMLRITDDLSKIPWGELGVDIVMETTGKFRDKESCLKHIKAGAKKVIISAPGKGVDVTIVMGVNEECYDPKNHHIISNASCTTNCLAPVVKVLHDNFKIKRGLMTTVHSYTMDQRLLDGSHKKDFRRARAAAVSMVPTTTGAAIAVTKVIPELEGKLDGIAIRVPTPNESIVDLVAELEANVSKEQVNEVFKKAAEGRLKGILAYSEEPLVSVDYIGNPHSAVVDGLLTNVIDENLVKVFAWYDNEAGFAYRMMDLAMYVAERM</sequence>
<dbReference type="EMBL" id="CP013015">
    <property type="protein sequence ID" value="AMM42244.1"/>
    <property type="molecule type" value="Genomic_DNA"/>
</dbReference>
<proteinExistence type="inferred from homology"/>
<protein>
    <recommendedName>
        <fullName evidence="9">Glyceraldehyde-3-phosphate dehydrogenase</fullName>
        <ecNumber evidence="9">1.2.1.-</ecNumber>
    </recommendedName>
</protein>
<dbReference type="InterPro" id="IPR020831">
    <property type="entry name" value="GlycerAld/Erythrose_P_DH"/>
</dbReference>
<dbReference type="PANTHER" id="PTHR43148">
    <property type="entry name" value="GLYCERALDEHYDE-3-PHOSPHATE DEHYDROGENASE 2"/>
    <property type="match status" value="1"/>
</dbReference>
<evidence type="ECO:0000256" key="6">
    <source>
        <dbReference type="PIRSR" id="PIRSR000149-3"/>
    </source>
</evidence>
<dbReference type="KEGG" id="daw:HS1_002462"/>
<feature type="binding site" evidence="6">
    <location>
        <position position="122"/>
    </location>
    <ligand>
        <name>NAD(+)</name>
        <dbReference type="ChEBI" id="CHEBI:57540"/>
    </ligand>
</feature>
<dbReference type="CDD" id="cd05214">
    <property type="entry name" value="GAPDH_I_N"/>
    <property type="match status" value="1"/>
</dbReference>
<feature type="binding site" evidence="5">
    <location>
        <begin position="153"/>
        <end position="155"/>
    </location>
    <ligand>
        <name>D-glyceraldehyde 3-phosphate</name>
        <dbReference type="ChEBI" id="CHEBI:59776"/>
    </ligand>
</feature>
<evidence type="ECO:0000256" key="4">
    <source>
        <dbReference type="PIRSR" id="PIRSR000149-1"/>
    </source>
</evidence>
<feature type="binding site" evidence="5">
    <location>
        <position position="236"/>
    </location>
    <ligand>
        <name>D-glyceraldehyde 3-phosphate</name>
        <dbReference type="ChEBI" id="CHEBI:59776"/>
    </ligand>
</feature>
<evidence type="ECO:0000256" key="1">
    <source>
        <dbReference type="ARBA" id="ARBA00007406"/>
    </source>
</evidence>
<keyword evidence="6" id="KW-0520">NAD</keyword>